<dbReference type="InterPro" id="IPR036875">
    <property type="entry name" value="Znf_CCHC_sf"/>
</dbReference>
<keyword evidence="1" id="KW-0863">Zinc-finger</keyword>
<dbReference type="SUPFAM" id="SSF57756">
    <property type="entry name" value="Retrovirus zinc finger-like domains"/>
    <property type="match status" value="1"/>
</dbReference>
<dbReference type="SMART" id="SM00343">
    <property type="entry name" value="ZnF_C2HC"/>
    <property type="match status" value="2"/>
</dbReference>
<feature type="domain" description="CCHC-type" evidence="3">
    <location>
        <begin position="142"/>
        <end position="156"/>
    </location>
</feature>
<accession>A0A090X969</accession>
<dbReference type="GO" id="GO:0003690">
    <property type="term" value="F:double-stranded DNA binding"/>
    <property type="evidence" value="ECO:0007669"/>
    <property type="project" value="InterPro"/>
</dbReference>
<dbReference type="GO" id="GO:0002218">
    <property type="term" value="P:activation of innate immune response"/>
    <property type="evidence" value="ECO:0007669"/>
    <property type="project" value="InterPro"/>
</dbReference>
<keyword evidence="1" id="KW-0479">Metal-binding</keyword>
<feature type="domain" description="CCHC-type" evidence="3">
    <location>
        <begin position="125"/>
        <end position="139"/>
    </location>
</feature>
<sequence>MNHVWMLTLHSSAAKQKLVKERQLQIKGKLCLVIDPDTSDVSLKLHWVPFHVPDEFVRRALEPYGKVLEVARDKVRSGFFAGIETKTRLVRMTLKDGVTKESLPHQLKMPGANALLLVPGRAPLCLRCKKTGHIRKDCRAPRCLECNRYGHEASDCVRTYASVTNAEVPEEVSDHIMEADEAEATYCTDTASTSADPLPLTATDTAEQSPVEAAQARNDGTDTEGPVSGALTPGTPRSKEQSSGNLVLNEETTAPESRCNLSARSRHCKRCGTITSRRKGRPPRTRALRLVCLQSNPR</sequence>
<dbReference type="GO" id="GO:0003723">
    <property type="term" value="F:RNA binding"/>
    <property type="evidence" value="ECO:0007669"/>
    <property type="project" value="InterPro"/>
</dbReference>
<evidence type="ECO:0000313" key="4">
    <source>
        <dbReference type="EMBL" id="JAC93187.1"/>
    </source>
</evidence>
<dbReference type="GO" id="GO:0008270">
    <property type="term" value="F:zinc ion binding"/>
    <property type="evidence" value="ECO:0007669"/>
    <property type="project" value="UniProtKB-KW"/>
</dbReference>
<dbReference type="PANTHER" id="PTHR22639">
    <property type="entry name" value="GAG-RELATED PROTEIN"/>
    <property type="match status" value="1"/>
</dbReference>
<organism evidence="4">
    <name type="scientific">Ixodes ricinus</name>
    <name type="common">Common tick</name>
    <name type="synonym">Acarus ricinus</name>
    <dbReference type="NCBI Taxonomy" id="34613"/>
    <lineage>
        <taxon>Eukaryota</taxon>
        <taxon>Metazoa</taxon>
        <taxon>Ecdysozoa</taxon>
        <taxon>Arthropoda</taxon>
        <taxon>Chelicerata</taxon>
        <taxon>Arachnida</taxon>
        <taxon>Acari</taxon>
        <taxon>Parasitiformes</taxon>
        <taxon>Ixodida</taxon>
        <taxon>Ixodoidea</taxon>
        <taxon>Ixodidae</taxon>
        <taxon>Ixodinae</taxon>
        <taxon>Ixodes</taxon>
    </lineage>
</organism>
<dbReference type="AlphaFoldDB" id="A0A090X969"/>
<dbReference type="InterPro" id="IPR001878">
    <property type="entry name" value="Znf_CCHC"/>
</dbReference>
<feature type="region of interest" description="Disordered" evidence="2">
    <location>
        <begin position="186"/>
        <end position="261"/>
    </location>
</feature>
<dbReference type="EMBL" id="GBIH01001523">
    <property type="protein sequence ID" value="JAC93187.1"/>
    <property type="molecule type" value="mRNA"/>
</dbReference>
<dbReference type="PROSITE" id="PS50158">
    <property type="entry name" value="ZF_CCHC"/>
    <property type="match status" value="2"/>
</dbReference>
<dbReference type="Gene3D" id="4.10.60.10">
    <property type="entry name" value="Zinc finger, CCHC-type"/>
    <property type="match status" value="1"/>
</dbReference>
<evidence type="ECO:0000259" key="3">
    <source>
        <dbReference type="PROSITE" id="PS50158"/>
    </source>
</evidence>
<name>A0A090X969_IXORI</name>
<dbReference type="InterPro" id="IPR042509">
    <property type="entry name" value="ZCCHC3"/>
</dbReference>
<evidence type="ECO:0000256" key="1">
    <source>
        <dbReference type="PROSITE-ProRule" id="PRU00047"/>
    </source>
</evidence>
<evidence type="ECO:0000256" key="2">
    <source>
        <dbReference type="SAM" id="MobiDB-lite"/>
    </source>
</evidence>
<proteinExistence type="evidence at transcript level"/>
<dbReference type="PANTHER" id="PTHR22639:SF3">
    <property type="entry name" value="ZINC FINGER CCHC DOMAIN-CONTAINING PROTEIN 3"/>
    <property type="match status" value="1"/>
</dbReference>
<reference evidence="4" key="1">
    <citation type="journal article" date="2015" name="PLoS Negl. Trop. Dis.">
        <title>Deep Sequencing Analysis of the Ixodes ricinus Haemocytome.</title>
        <authorList>
            <person name="Kotsyfakis M."/>
            <person name="Kopacek P."/>
            <person name="Franta Z."/>
            <person name="Pedra J.H."/>
            <person name="Ribeiro J.M."/>
        </authorList>
    </citation>
    <scope>NUCLEOTIDE SEQUENCE</scope>
</reference>
<keyword evidence="1" id="KW-0862">Zinc</keyword>
<feature type="compositionally biased region" description="Polar residues" evidence="2">
    <location>
        <begin position="241"/>
        <end position="261"/>
    </location>
</feature>
<protein>
    <submittedName>
        <fullName evidence="4">Putative l1-5 dr</fullName>
    </submittedName>
</protein>